<evidence type="ECO:0000313" key="3">
    <source>
        <dbReference type="Proteomes" id="UP001596157"/>
    </source>
</evidence>
<comment type="caution">
    <text evidence="2">The sequence shown here is derived from an EMBL/GenBank/DDBJ whole genome shotgun (WGS) entry which is preliminary data.</text>
</comment>
<evidence type="ECO:0000313" key="2">
    <source>
        <dbReference type="EMBL" id="MFC5290041.1"/>
    </source>
</evidence>
<name>A0ABW0EV17_9PSEU</name>
<proteinExistence type="predicted"/>
<dbReference type="InterPro" id="IPR040836">
    <property type="entry name" value="SAVED"/>
</dbReference>
<reference evidence="3" key="1">
    <citation type="journal article" date="2019" name="Int. J. Syst. Evol. Microbiol.">
        <title>The Global Catalogue of Microorganisms (GCM) 10K type strain sequencing project: providing services to taxonomists for standard genome sequencing and annotation.</title>
        <authorList>
            <consortium name="The Broad Institute Genomics Platform"/>
            <consortium name="The Broad Institute Genome Sequencing Center for Infectious Disease"/>
            <person name="Wu L."/>
            <person name="Ma J."/>
        </authorList>
    </citation>
    <scope>NUCLEOTIDE SEQUENCE [LARGE SCALE GENOMIC DNA]</scope>
    <source>
        <strain evidence="3">CCUG 59778</strain>
    </source>
</reference>
<dbReference type="Proteomes" id="UP001596157">
    <property type="component" value="Unassembled WGS sequence"/>
</dbReference>
<gene>
    <name evidence="2" type="ORF">ACFPM7_23550</name>
</gene>
<keyword evidence="3" id="KW-1185">Reference proteome</keyword>
<dbReference type="Pfam" id="PF18145">
    <property type="entry name" value="SAVED"/>
    <property type="match status" value="1"/>
</dbReference>
<dbReference type="EMBL" id="JBHSKF010000014">
    <property type="protein sequence ID" value="MFC5290041.1"/>
    <property type="molecule type" value="Genomic_DNA"/>
</dbReference>
<feature type="domain" description="SMODS-associated and fused to various effectors" evidence="1">
    <location>
        <begin position="7"/>
        <end position="77"/>
    </location>
</feature>
<sequence>MGIREIAIADAAAAVAFAHGAWDHIRSACLRASRVHLYLAGPAGLALLPGHRWNRMRPTVVYEDVQGPAMYEQAFTVEA</sequence>
<dbReference type="RefSeq" id="WP_378249914.1">
    <property type="nucleotide sequence ID" value="NZ_JBHSKF010000014.1"/>
</dbReference>
<protein>
    <submittedName>
        <fullName evidence="2">SAVED domain-containing protein</fullName>
    </submittedName>
</protein>
<dbReference type="NCBIfam" id="NF033611">
    <property type="entry name" value="SAVED"/>
    <property type="match status" value="1"/>
</dbReference>
<evidence type="ECO:0000259" key="1">
    <source>
        <dbReference type="Pfam" id="PF18145"/>
    </source>
</evidence>
<organism evidence="2 3">
    <name type="scientific">Actinokineospora guangxiensis</name>
    <dbReference type="NCBI Taxonomy" id="1490288"/>
    <lineage>
        <taxon>Bacteria</taxon>
        <taxon>Bacillati</taxon>
        <taxon>Actinomycetota</taxon>
        <taxon>Actinomycetes</taxon>
        <taxon>Pseudonocardiales</taxon>
        <taxon>Pseudonocardiaceae</taxon>
        <taxon>Actinokineospora</taxon>
    </lineage>
</organism>
<accession>A0ABW0EV17</accession>